<comment type="caution">
    <text evidence="8">The sequence shown here is derived from an EMBL/GenBank/DDBJ whole genome shotgun (WGS) entry which is preliminary data.</text>
</comment>
<feature type="transmembrane region" description="Helical" evidence="6">
    <location>
        <begin position="186"/>
        <end position="203"/>
    </location>
</feature>
<sequence>MLQEKTLADNDEKKCPNVDCSSRSVDRICHRIQCQRKLQPKHYHVDRFTPFGVASLVASSIAQVTDVEDIFRRIGLFVVAHVLAILTQDIIQHPLVFFVIKRNNPFIFLLRCVKPWMTGIPPPSTAMAMPLMITTLEGHHNVDKRVTRFFVPLGAALCRCGSAVFISMAVLFLISLEGKVVTAPHVFLTILVTSVGSLAIPAIPSSSVVVILIILSALDVTTVNIGLLMALEWLNDRVRTTSNIESVMLGGIVVYHFCERNLPSDIKDNGECAANNDDVEMKLRGSDIDSRHVDRDENGGENGMLL</sequence>
<evidence type="ECO:0000256" key="7">
    <source>
        <dbReference type="SAM" id="MobiDB-lite"/>
    </source>
</evidence>
<keyword evidence="3 6" id="KW-0812">Transmembrane</keyword>
<dbReference type="Proteomes" id="UP001186944">
    <property type="component" value="Unassembled WGS sequence"/>
</dbReference>
<organism evidence="8 9">
    <name type="scientific">Pinctada imbricata</name>
    <name type="common">Atlantic pearl-oyster</name>
    <name type="synonym">Pinctada martensii</name>
    <dbReference type="NCBI Taxonomy" id="66713"/>
    <lineage>
        <taxon>Eukaryota</taxon>
        <taxon>Metazoa</taxon>
        <taxon>Spiralia</taxon>
        <taxon>Lophotrochozoa</taxon>
        <taxon>Mollusca</taxon>
        <taxon>Bivalvia</taxon>
        <taxon>Autobranchia</taxon>
        <taxon>Pteriomorphia</taxon>
        <taxon>Pterioida</taxon>
        <taxon>Pterioidea</taxon>
        <taxon>Pteriidae</taxon>
        <taxon>Pinctada</taxon>
    </lineage>
</organism>
<evidence type="ECO:0000256" key="5">
    <source>
        <dbReference type="ARBA" id="ARBA00023136"/>
    </source>
</evidence>
<comment type="similarity">
    <text evidence="6">Belongs to the dicarboxylate/amino acid:cation symporter (DAACS) (TC 2.A.23) family.</text>
</comment>
<dbReference type="GO" id="GO:0005886">
    <property type="term" value="C:plasma membrane"/>
    <property type="evidence" value="ECO:0007669"/>
    <property type="project" value="TreeGrafter"/>
</dbReference>
<dbReference type="GO" id="GO:0015175">
    <property type="term" value="F:neutral L-amino acid transmembrane transporter activity"/>
    <property type="evidence" value="ECO:0007669"/>
    <property type="project" value="TreeGrafter"/>
</dbReference>
<gene>
    <name evidence="8" type="ORF">FSP39_015900</name>
</gene>
<evidence type="ECO:0000256" key="6">
    <source>
        <dbReference type="RuleBase" id="RU361216"/>
    </source>
</evidence>
<feature type="region of interest" description="Disordered" evidence="7">
    <location>
        <begin position="286"/>
        <end position="306"/>
    </location>
</feature>
<dbReference type="InterPro" id="IPR050746">
    <property type="entry name" value="DAACS"/>
</dbReference>
<dbReference type="PRINTS" id="PR00173">
    <property type="entry name" value="EDTRNSPORT"/>
</dbReference>
<keyword evidence="4 6" id="KW-1133">Transmembrane helix</keyword>
<feature type="transmembrane region" description="Helical" evidence="6">
    <location>
        <begin position="209"/>
        <end position="231"/>
    </location>
</feature>
<comment type="subcellular location">
    <subcellularLocation>
        <location evidence="1 6">Membrane</location>
        <topology evidence="1 6">Multi-pass membrane protein</topology>
    </subcellularLocation>
</comment>
<proteinExistence type="inferred from homology"/>
<keyword evidence="2 6" id="KW-0813">Transport</keyword>
<keyword evidence="6" id="KW-0769">Symport</keyword>
<dbReference type="InterPro" id="IPR001991">
    <property type="entry name" value="Na-dicarboxylate_symporter"/>
</dbReference>
<accession>A0AA88YJT8</accession>
<dbReference type="SUPFAM" id="SSF118215">
    <property type="entry name" value="Proton glutamate symport protein"/>
    <property type="match status" value="1"/>
</dbReference>
<dbReference type="AlphaFoldDB" id="A0AA88YJT8"/>
<dbReference type="PANTHER" id="PTHR11958">
    <property type="entry name" value="SODIUM/DICARBOXYLATE SYMPORTER-RELATED"/>
    <property type="match status" value="1"/>
</dbReference>
<name>A0AA88YJT8_PINIB</name>
<comment type="caution">
    <text evidence="6">Lacks conserved residue(s) required for the propagation of feature annotation.</text>
</comment>
<dbReference type="Gene3D" id="1.10.3860.10">
    <property type="entry name" value="Sodium:dicarboxylate symporter"/>
    <property type="match status" value="1"/>
</dbReference>
<dbReference type="Pfam" id="PF00375">
    <property type="entry name" value="SDF"/>
    <property type="match status" value="1"/>
</dbReference>
<evidence type="ECO:0000256" key="2">
    <source>
        <dbReference type="ARBA" id="ARBA00022448"/>
    </source>
</evidence>
<dbReference type="PANTHER" id="PTHR11958:SF63">
    <property type="entry name" value="AMINO ACID TRANSPORTER"/>
    <property type="match status" value="1"/>
</dbReference>
<feature type="transmembrane region" description="Helical" evidence="6">
    <location>
        <begin position="149"/>
        <end position="174"/>
    </location>
</feature>
<evidence type="ECO:0000256" key="4">
    <source>
        <dbReference type="ARBA" id="ARBA00022989"/>
    </source>
</evidence>
<evidence type="ECO:0000256" key="1">
    <source>
        <dbReference type="ARBA" id="ARBA00004141"/>
    </source>
</evidence>
<evidence type="ECO:0000256" key="3">
    <source>
        <dbReference type="ARBA" id="ARBA00022692"/>
    </source>
</evidence>
<feature type="compositionally biased region" description="Basic and acidic residues" evidence="7">
    <location>
        <begin position="286"/>
        <end position="298"/>
    </location>
</feature>
<keyword evidence="5 6" id="KW-0472">Membrane</keyword>
<dbReference type="GO" id="GO:0005313">
    <property type="term" value="F:L-glutamate transmembrane transporter activity"/>
    <property type="evidence" value="ECO:0007669"/>
    <property type="project" value="TreeGrafter"/>
</dbReference>
<protein>
    <recommendedName>
        <fullName evidence="6">Amino acid transporter</fullName>
    </recommendedName>
</protein>
<evidence type="ECO:0000313" key="9">
    <source>
        <dbReference type="Proteomes" id="UP001186944"/>
    </source>
</evidence>
<evidence type="ECO:0000313" key="8">
    <source>
        <dbReference type="EMBL" id="KAK3103031.1"/>
    </source>
</evidence>
<reference evidence="8" key="1">
    <citation type="submission" date="2019-08" db="EMBL/GenBank/DDBJ databases">
        <title>The improved chromosome-level genome for the pearl oyster Pinctada fucata martensii using PacBio sequencing and Hi-C.</title>
        <authorList>
            <person name="Zheng Z."/>
        </authorList>
    </citation>
    <scope>NUCLEOTIDE SEQUENCE</scope>
    <source>
        <strain evidence="8">ZZ-2019</strain>
        <tissue evidence="8">Adductor muscle</tissue>
    </source>
</reference>
<dbReference type="EMBL" id="VSWD01000005">
    <property type="protein sequence ID" value="KAK3103031.1"/>
    <property type="molecule type" value="Genomic_DNA"/>
</dbReference>
<dbReference type="GO" id="GO:0015501">
    <property type="term" value="F:glutamate:sodium symporter activity"/>
    <property type="evidence" value="ECO:0007669"/>
    <property type="project" value="TreeGrafter"/>
</dbReference>
<dbReference type="InterPro" id="IPR036458">
    <property type="entry name" value="Na:dicarbo_symporter_sf"/>
</dbReference>
<keyword evidence="9" id="KW-1185">Reference proteome</keyword>